<dbReference type="EMBL" id="BARW01007982">
    <property type="protein sequence ID" value="GAI78849.1"/>
    <property type="molecule type" value="Genomic_DNA"/>
</dbReference>
<name>X1TFN1_9ZZZZ</name>
<protein>
    <submittedName>
        <fullName evidence="1">Uncharacterized protein</fullName>
    </submittedName>
</protein>
<evidence type="ECO:0000313" key="1">
    <source>
        <dbReference type="EMBL" id="GAI78849.1"/>
    </source>
</evidence>
<dbReference type="AlphaFoldDB" id="X1TFN1"/>
<reference evidence="1" key="1">
    <citation type="journal article" date="2014" name="Front. Microbiol.">
        <title>High frequency of phylogenetically diverse reductive dehalogenase-homologous genes in deep subseafloor sedimentary metagenomes.</title>
        <authorList>
            <person name="Kawai M."/>
            <person name="Futagami T."/>
            <person name="Toyoda A."/>
            <person name="Takaki Y."/>
            <person name="Nishi S."/>
            <person name="Hori S."/>
            <person name="Arai W."/>
            <person name="Tsubouchi T."/>
            <person name="Morono Y."/>
            <person name="Uchiyama I."/>
            <person name="Ito T."/>
            <person name="Fujiyama A."/>
            <person name="Inagaki F."/>
            <person name="Takami H."/>
        </authorList>
    </citation>
    <scope>NUCLEOTIDE SEQUENCE</scope>
    <source>
        <strain evidence="1">Expedition CK06-06</strain>
    </source>
</reference>
<feature type="non-terminal residue" evidence="1">
    <location>
        <position position="60"/>
    </location>
</feature>
<sequence>MNDEAKGIFLRKIVTNGFAISEAGDELILTPRVHNVDALIRIKQAGDKWIVVGAEGAYSG</sequence>
<organism evidence="1">
    <name type="scientific">marine sediment metagenome</name>
    <dbReference type="NCBI Taxonomy" id="412755"/>
    <lineage>
        <taxon>unclassified sequences</taxon>
        <taxon>metagenomes</taxon>
        <taxon>ecological metagenomes</taxon>
    </lineage>
</organism>
<comment type="caution">
    <text evidence="1">The sequence shown here is derived from an EMBL/GenBank/DDBJ whole genome shotgun (WGS) entry which is preliminary data.</text>
</comment>
<gene>
    <name evidence="1" type="ORF">S12H4_16498</name>
</gene>
<proteinExistence type="predicted"/>
<accession>X1TFN1</accession>